<keyword evidence="2" id="KW-1185">Reference proteome</keyword>
<dbReference type="EMBL" id="AP021874">
    <property type="protein sequence ID" value="BBO72241.1"/>
    <property type="molecule type" value="Genomic_DNA"/>
</dbReference>
<protein>
    <recommendedName>
        <fullName evidence="3">Amphi-Trp domain-containing protein</fullName>
    </recommendedName>
</protein>
<proteinExistence type="predicted"/>
<name>A0A5K7YYL4_9BACT</name>
<evidence type="ECO:0000313" key="1">
    <source>
        <dbReference type="EMBL" id="BBO72241.1"/>
    </source>
</evidence>
<sequence>MPEKTERDVEKACSVKQTVAKLRRPANCLEPNQPFTIQVTGERIRVPTGAVFNVEHEPEGRTEKLEFQFKCEN</sequence>
<evidence type="ECO:0000313" key="2">
    <source>
        <dbReference type="Proteomes" id="UP000427906"/>
    </source>
</evidence>
<dbReference type="OrthoDB" id="3078539at2"/>
<dbReference type="AlphaFoldDB" id="A0A5K7YYL4"/>
<dbReference type="KEGG" id="dalk:DSCA_61710"/>
<dbReference type="Proteomes" id="UP000427906">
    <property type="component" value="Chromosome"/>
</dbReference>
<accession>A0A5K7YYL4</accession>
<dbReference type="RefSeq" id="WP_155319965.1">
    <property type="nucleotide sequence ID" value="NZ_AP021874.1"/>
</dbReference>
<evidence type="ECO:0008006" key="3">
    <source>
        <dbReference type="Google" id="ProtNLM"/>
    </source>
</evidence>
<organism evidence="1 2">
    <name type="scientific">Desulfosarcina alkanivorans</name>
    <dbReference type="NCBI Taxonomy" id="571177"/>
    <lineage>
        <taxon>Bacteria</taxon>
        <taxon>Pseudomonadati</taxon>
        <taxon>Thermodesulfobacteriota</taxon>
        <taxon>Desulfobacteria</taxon>
        <taxon>Desulfobacterales</taxon>
        <taxon>Desulfosarcinaceae</taxon>
        <taxon>Desulfosarcina</taxon>
    </lineage>
</organism>
<reference evidence="1 2" key="1">
    <citation type="submission" date="2019-11" db="EMBL/GenBank/DDBJ databases">
        <title>Comparative genomics of hydrocarbon-degrading Desulfosarcina strains.</title>
        <authorList>
            <person name="Watanabe M."/>
            <person name="Kojima H."/>
            <person name="Fukui M."/>
        </authorList>
    </citation>
    <scope>NUCLEOTIDE SEQUENCE [LARGE SCALE GENOMIC DNA]</scope>
    <source>
        <strain evidence="1 2">PL12</strain>
    </source>
</reference>
<gene>
    <name evidence="1" type="ORF">DSCA_61710</name>
</gene>